<dbReference type="SMART" id="SM01234">
    <property type="entry name" value="Haemolytic"/>
    <property type="match status" value="1"/>
</dbReference>
<dbReference type="AlphaFoldDB" id="A0A558HKW7"/>
<dbReference type="Proteomes" id="UP000319941">
    <property type="component" value="Unassembled WGS sequence"/>
</dbReference>
<reference evidence="3 4" key="1">
    <citation type="submission" date="2019-07" db="EMBL/GenBank/DDBJ databases">
        <title>Diversity of Bacteria from Kongsfjorden, Arctic.</title>
        <authorList>
            <person name="Yu Y."/>
        </authorList>
    </citation>
    <scope>NUCLEOTIDE SEQUENCE [LARGE SCALE GENOMIC DNA]</scope>
    <source>
        <strain evidence="3 4">SM1923</strain>
    </source>
</reference>
<feature type="compositionally biased region" description="Basic and acidic residues" evidence="2">
    <location>
        <begin position="87"/>
        <end position="99"/>
    </location>
</feature>
<feature type="region of interest" description="Disordered" evidence="2">
    <location>
        <begin position="72"/>
        <end position="113"/>
    </location>
</feature>
<dbReference type="EMBL" id="VNFH01000007">
    <property type="protein sequence ID" value="TVU69767.1"/>
    <property type="molecule type" value="Genomic_DNA"/>
</dbReference>
<comment type="similarity">
    <text evidence="1">Belongs to the UPF0161 family.</text>
</comment>
<comment type="subcellular location">
    <subcellularLocation>
        <location evidence="1">Cell membrane</location>
        <topology evidence="1">Peripheral membrane protein</topology>
        <orientation evidence="1">Cytoplasmic side</orientation>
    </subcellularLocation>
</comment>
<dbReference type="Pfam" id="PF01809">
    <property type="entry name" value="YidD"/>
    <property type="match status" value="1"/>
</dbReference>
<proteinExistence type="inferred from homology"/>
<gene>
    <name evidence="3" type="primary">yidD</name>
    <name evidence="3" type="ORF">FQP86_11205</name>
</gene>
<name>A0A558HKW7_9GAMM</name>
<dbReference type="HAMAP" id="MF_00386">
    <property type="entry name" value="UPF0161_YidD"/>
    <property type="match status" value="1"/>
</dbReference>
<feature type="compositionally biased region" description="Low complexity" evidence="2">
    <location>
        <begin position="77"/>
        <end position="86"/>
    </location>
</feature>
<dbReference type="NCBIfam" id="TIGR00278">
    <property type="entry name" value="membrane protein insertion efficiency factor YidD"/>
    <property type="match status" value="1"/>
</dbReference>
<dbReference type="PANTHER" id="PTHR33383:SF1">
    <property type="entry name" value="MEMBRANE PROTEIN INSERTION EFFICIENCY FACTOR-RELATED"/>
    <property type="match status" value="1"/>
</dbReference>
<keyword evidence="4" id="KW-1185">Reference proteome</keyword>
<keyword evidence="1" id="KW-0472">Membrane</keyword>
<comment type="caution">
    <text evidence="3">The sequence shown here is derived from an EMBL/GenBank/DDBJ whole genome shotgun (WGS) entry which is preliminary data.</text>
</comment>
<dbReference type="InterPro" id="IPR002696">
    <property type="entry name" value="Membr_insert_effic_factor_YidD"/>
</dbReference>
<organism evidence="3 4">
    <name type="scientific">Cobetia crustatorum</name>
    <dbReference type="NCBI Taxonomy" id="553385"/>
    <lineage>
        <taxon>Bacteria</taxon>
        <taxon>Pseudomonadati</taxon>
        <taxon>Pseudomonadota</taxon>
        <taxon>Gammaproteobacteria</taxon>
        <taxon>Oceanospirillales</taxon>
        <taxon>Halomonadaceae</taxon>
        <taxon>Cobetia</taxon>
    </lineage>
</organism>
<dbReference type="OrthoDB" id="9801753at2"/>
<evidence type="ECO:0000256" key="1">
    <source>
        <dbReference type="HAMAP-Rule" id="MF_00386"/>
    </source>
</evidence>
<protein>
    <recommendedName>
        <fullName evidence="1">Putative membrane protein insertion efficiency factor</fullName>
    </recommendedName>
</protein>
<keyword evidence="1" id="KW-1003">Cell membrane</keyword>
<evidence type="ECO:0000313" key="4">
    <source>
        <dbReference type="Proteomes" id="UP000319941"/>
    </source>
</evidence>
<comment type="function">
    <text evidence="1">Could be involved in insertion of integral membrane proteins into the membrane.</text>
</comment>
<accession>A0A558HKW7</accession>
<evidence type="ECO:0000313" key="3">
    <source>
        <dbReference type="EMBL" id="TVU69767.1"/>
    </source>
</evidence>
<dbReference type="PANTHER" id="PTHR33383">
    <property type="entry name" value="MEMBRANE PROTEIN INSERTION EFFICIENCY FACTOR-RELATED"/>
    <property type="match status" value="1"/>
</dbReference>
<dbReference type="GO" id="GO:0005886">
    <property type="term" value="C:plasma membrane"/>
    <property type="evidence" value="ECO:0007669"/>
    <property type="project" value="UniProtKB-SubCell"/>
</dbReference>
<sequence>MASAMSAVLVGMLRGYQLIISPLLGPRCRFYPSCSSYGLEAIKVHGPLKGCWLTLKRLSRCHPLGGSGGVDLVPPRSGSVSASSERSCIDHSCADRRDGTPVLRDTSSENDVS</sequence>
<evidence type="ECO:0000256" key="2">
    <source>
        <dbReference type="SAM" id="MobiDB-lite"/>
    </source>
</evidence>
<dbReference type="STRING" id="553385.GCA_000591415_00040"/>